<dbReference type="InterPro" id="IPR050408">
    <property type="entry name" value="HGPRT"/>
</dbReference>
<dbReference type="GO" id="GO:0006166">
    <property type="term" value="P:purine ribonucleoside salvage"/>
    <property type="evidence" value="ECO:0007669"/>
    <property type="project" value="UniProtKB-KW"/>
</dbReference>
<comment type="caution">
    <text evidence="17">The sequence shown here is derived from an EMBL/GenBank/DDBJ whole genome shotgun (WGS) entry which is preliminary data.</text>
</comment>
<dbReference type="Pfam" id="PF00156">
    <property type="entry name" value="Pribosyltran"/>
    <property type="match status" value="1"/>
</dbReference>
<reference evidence="17 18" key="1">
    <citation type="submission" date="2019-02" db="EMBL/GenBank/DDBJ databases">
        <title>Sequencing the genomes of 1000 actinobacteria strains.</title>
        <authorList>
            <person name="Klenk H.-P."/>
        </authorList>
    </citation>
    <scope>NUCLEOTIDE SEQUENCE [LARGE SCALE GENOMIC DNA]</scope>
    <source>
        <strain evidence="17 18">DSM 44509</strain>
    </source>
</reference>
<organism evidence="17 18">
    <name type="scientific">Blastococcus saxobsidens</name>
    <dbReference type="NCBI Taxonomy" id="138336"/>
    <lineage>
        <taxon>Bacteria</taxon>
        <taxon>Bacillati</taxon>
        <taxon>Actinomycetota</taxon>
        <taxon>Actinomycetes</taxon>
        <taxon>Geodermatophilales</taxon>
        <taxon>Geodermatophilaceae</taxon>
        <taxon>Blastococcus</taxon>
    </lineage>
</organism>
<keyword evidence="9 15" id="KW-0479">Metal-binding</keyword>
<keyword evidence="7 15" id="KW-0328">Glycosyltransferase</keyword>
<keyword evidence="11 15" id="KW-0547">Nucleotide-binding</keyword>
<evidence type="ECO:0000256" key="3">
    <source>
        <dbReference type="ARBA" id="ARBA00004669"/>
    </source>
</evidence>
<evidence type="ECO:0000256" key="1">
    <source>
        <dbReference type="ARBA" id="ARBA00001946"/>
    </source>
</evidence>
<dbReference type="FunFam" id="3.40.50.2020:FF:000006">
    <property type="entry name" value="Hypoxanthine phosphoribosyltransferase"/>
    <property type="match status" value="1"/>
</dbReference>
<protein>
    <recommendedName>
        <fullName evidence="15">Hypoxanthine phosphoribosyltransferase</fullName>
        <ecNumber evidence="15">2.4.2.8</ecNumber>
    </recommendedName>
</protein>
<dbReference type="GO" id="GO:0052657">
    <property type="term" value="F:guanine phosphoribosyltransferase activity"/>
    <property type="evidence" value="ECO:0007669"/>
    <property type="project" value="UniProtKB-ARBA"/>
</dbReference>
<evidence type="ECO:0000256" key="2">
    <source>
        <dbReference type="ARBA" id="ARBA00004496"/>
    </source>
</evidence>
<evidence type="ECO:0000256" key="14">
    <source>
        <dbReference type="ARBA" id="ARBA00049402"/>
    </source>
</evidence>
<dbReference type="GO" id="GO:0006178">
    <property type="term" value="P:guanine salvage"/>
    <property type="evidence" value="ECO:0007669"/>
    <property type="project" value="TreeGrafter"/>
</dbReference>
<dbReference type="GO" id="GO:0000166">
    <property type="term" value="F:nucleotide binding"/>
    <property type="evidence" value="ECO:0007669"/>
    <property type="project" value="UniProtKB-KW"/>
</dbReference>
<evidence type="ECO:0000256" key="4">
    <source>
        <dbReference type="ARBA" id="ARBA00004676"/>
    </source>
</evidence>
<dbReference type="GO" id="GO:0032263">
    <property type="term" value="P:GMP salvage"/>
    <property type="evidence" value="ECO:0007669"/>
    <property type="project" value="TreeGrafter"/>
</dbReference>
<dbReference type="GO" id="GO:0005829">
    <property type="term" value="C:cytosol"/>
    <property type="evidence" value="ECO:0007669"/>
    <property type="project" value="TreeGrafter"/>
</dbReference>
<dbReference type="Proteomes" id="UP000292507">
    <property type="component" value="Unassembled WGS sequence"/>
</dbReference>
<dbReference type="NCBIfam" id="TIGR01203">
    <property type="entry name" value="HGPRTase"/>
    <property type="match status" value="1"/>
</dbReference>
<dbReference type="InterPro" id="IPR005904">
    <property type="entry name" value="Hxn_phspho_trans"/>
</dbReference>
<comment type="pathway">
    <text evidence="4">Purine metabolism; GMP biosynthesis via salvage pathway; GMP from guanine: step 1/1.</text>
</comment>
<keyword evidence="8 15" id="KW-0808">Transferase</keyword>
<comment type="similarity">
    <text evidence="5 15">Belongs to the purine/pyrimidine phosphoribosyltransferase family.</text>
</comment>
<dbReference type="GO" id="GO:0032264">
    <property type="term" value="P:IMP salvage"/>
    <property type="evidence" value="ECO:0007669"/>
    <property type="project" value="UniProtKB-UniPathway"/>
</dbReference>
<keyword evidence="6 15" id="KW-0963">Cytoplasm</keyword>
<evidence type="ECO:0000256" key="15">
    <source>
        <dbReference type="RuleBase" id="RU364099"/>
    </source>
</evidence>
<evidence type="ECO:0000256" key="12">
    <source>
        <dbReference type="ARBA" id="ARBA00022842"/>
    </source>
</evidence>
<evidence type="ECO:0000256" key="9">
    <source>
        <dbReference type="ARBA" id="ARBA00022723"/>
    </source>
</evidence>
<dbReference type="PANTHER" id="PTHR43340:SF1">
    <property type="entry name" value="HYPOXANTHINE PHOSPHORIBOSYLTRANSFERASE"/>
    <property type="match status" value="1"/>
</dbReference>
<proteinExistence type="inferred from homology"/>
<dbReference type="InterPro" id="IPR029057">
    <property type="entry name" value="PRTase-like"/>
</dbReference>
<dbReference type="SUPFAM" id="SSF53271">
    <property type="entry name" value="PRTase-like"/>
    <property type="match status" value="1"/>
</dbReference>
<keyword evidence="18" id="KW-1185">Reference proteome</keyword>
<comment type="pathway">
    <text evidence="3 15">Purine metabolism; IMP biosynthesis via salvage pathway; IMP from hypoxanthine: step 1/1.</text>
</comment>
<comment type="catalytic activity">
    <reaction evidence="14">
        <text>IMP + diphosphate = hypoxanthine + 5-phospho-alpha-D-ribose 1-diphosphate</text>
        <dbReference type="Rhea" id="RHEA:17973"/>
        <dbReference type="ChEBI" id="CHEBI:17368"/>
        <dbReference type="ChEBI" id="CHEBI:33019"/>
        <dbReference type="ChEBI" id="CHEBI:58017"/>
        <dbReference type="ChEBI" id="CHEBI:58053"/>
        <dbReference type="EC" id="2.4.2.8"/>
    </reaction>
    <physiologicalReaction direction="right-to-left" evidence="14">
        <dbReference type="Rhea" id="RHEA:17975"/>
    </physiologicalReaction>
</comment>
<dbReference type="Gene3D" id="3.40.50.2020">
    <property type="match status" value="1"/>
</dbReference>
<sequence length="195" mass="21159">MTDPASTPGALGPDHGYGPDIDHVLLSEEQIREKIGELAAAVAADYAGREVLLVGVLKGAVLFMSDFARALQLPTQMEFMAVSSYGSSTSSSGVVRILKDLDRDITDKHVLVLEDIIDSGLTLSWLLKNLGGRSPASLEVCALLRKPDAIKVEVPVRYVGFDIPNEFVVGYGLDYAERYRDLPYIGTLKPEVYSS</sequence>
<evidence type="ECO:0000256" key="7">
    <source>
        <dbReference type="ARBA" id="ARBA00022676"/>
    </source>
</evidence>
<accession>A0A4V2G2S8</accession>
<evidence type="ECO:0000256" key="6">
    <source>
        <dbReference type="ARBA" id="ARBA00022490"/>
    </source>
</evidence>
<dbReference type="UniPathway" id="UPA00591">
    <property type="reaction ID" value="UER00648"/>
</dbReference>
<name>A0A4V2G2S8_9ACTN</name>
<dbReference type="RefSeq" id="WP_104526581.1">
    <property type="nucleotide sequence ID" value="NZ_POQT01000001.1"/>
</dbReference>
<evidence type="ECO:0000313" key="17">
    <source>
        <dbReference type="EMBL" id="RZU34296.1"/>
    </source>
</evidence>
<comment type="catalytic activity">
    <reaction evidence="13">
        <text>GMP + diphosphate = guanine + 5-phospho-alpha-D-ribose 1-diphosphate</text>
        <dbReference type="Rhea" id="RHEA:25424"/>
        <dbReference type="ChEBI" id="CHEBI:16235"/>
        <dbReference type="ChEBI" id="CHEBI:33019"/>
        <dbReference type="ChEBI" id="CHEBI:58017"/>
        <dbReference type="ChEBI" id="CHEBI:58115"/>
        <dbReference type="EC" id="2.4.2.8"/>
    </reaction>
    <physiologicalReaction direction="right-to-left" evidence="13">
        <dbReference type="Rhea" id="RHEA:25426"/>
    </physiologicalReaction>
</comment>
<dbReference type="CDD" id="cd06223">
    <property type="entry name" value="PRTases_typeI"/>
    <property type="match status" value="1"/>
</dbReference>
<dbReference type="AlphaFoldDB" id="A0A4V2G2S8"/>
<dbReference type="InterPro" id="IPR000836">
    <property type="entry name" value="PRTase_dom"/>
</dbReference>
<evidence type="ECO:0000256" key="10">
    <source>
        <dbReference type="ARBA" id="ARBA00022726"/>
    </source>
</evidence>
<evidence type="ECO:0000313" key="18">
    <source>
        <dbReference type="Proteomes" id="UP000292507"/>
    </source>
</evidence>
<evidence type="ECO:0000256" key="8">
    <source>
        <dbReference type="ARBA" id="ARBA00022679"/>
    </source>
</evidence>
<dbReference type="GO" id="GO:0004422">
    <property type="term" value="F:hypoxanthine phosphoribosyltransferase activity"/>
    <property type="evidence" value="ECO:0007669"/>
    <property type="project" value="InterPro"/>
</dbReference>
<gene>
    <name evidence="17" type="ORF">BKA19_4059</name>
</gene>
<keyword evidence="12 15" id="KW-0460">Magnesium</keyword>
<evidence type="ECO:0000256" key="5">
    <source>
        <dbReference type="ARBA" id="ARBA00008391"/>
    </source>
</evidence>
<comment type="subcellular location">
    <subcellularLocation>
        <location evidence="2 15">Cytoplasm</location>
    </subcellularLocation>
</comment>
<keyword evidence="10 15" id="KW-0660">Purine salvage</keyword>
<dbReference type="GO" id="GO:0046100">
    <property type="term" value="P:hypoxanthine metabolic process"/>
    <property type="evidence" value="ECO:0007669"/>
    <property type="project" value="TreeGrafter"/>
</dbReference>
<dbReference type="EMBL" id="SHKV01000001">
    <property type="protein sequence ID" value="RZU34296.1"/>
    <property type="molecule type" value="Genomic_DNA"/>
</dbReference>
<evidence type="ECO:0000259" key="16">
    <source>
        <dbReference type="Pfam" id="PF00156"/>
    </source>
</evidence>
<feature type="domain" description="Phosphoribosyltransferase" evidence="16">
    <location>
        <begin position="29"/>
        <end position="175"/>
    </location>
</feature>
<evidence type="ECO:0000256" key="11">
    <source>
        <dbReference type="ARBA" id="ARBA00022741"/>
    </source>
</evidence>
<dbReference type="PANTHER" id="PTHR43340">
    <property type="entry name" value="HYPOXANTHINE-GUANINE PHOSPHORIBOSYLTRANSFERASE"/>
    <property type="match status" value="1"/>
</dbReference>
<comment type="cofactor">
    <cofactor evidence="1 15">
        <name>Mg(2+)</name>
        <dbReference type="ChEBI" id="CHEBI:18420"/>
    </cofactor>
</comment>
<dbReference type="OrthoDB" id="9802824at2"/>
<dbReference type="GO" id="GO:0000287">
    <property type="term" value="F:magnesium ion binding"/>
    <property type="evidence" value="ECO:0007669"/>
    <property type="project" value="TreeGrafter"/>
</dbReference>
<dbReference type="EC" id="2.4.2.8" evidence="15"/>
<evidence type="ECO:0000256" key="13">
    <source>
        <dbReference type="ARBA" id="ARBA00048811"/>
    </source>
</evidence>